<comment type="subcellular location">
    <subcellularLocation>
        <location evidence="1">Membrane</location>
        <topology evidence="1">Multi-pass membrane protein</topology>
    </subcellularLocation>
</comment>
<dbReference type="GO" id="GO:0016020">
    <property type="term" value="C:membrane"/>
    <property type="evidence" value="ECO:0007669"/>
    <property type="project" value="UniProtKB-SubCell"/>
</dbReference>
<evidence type="ECO:0000256" key="7">
    <source>
        <dbReference type="SAM" id="Phobius"/>
    </source>
</evidence>
<dbReference type="Proteomes" id="UP001222325">
    <property type="component" value="Unassembled WGS sequence"/>
</dbReference>
<reference evidence="9" key="1">
    <citation type="submission" date="2023-03" db="EMBL/GenBank/DDBJ databases">
        <title>Massive genome expansion in bonnet fungi (Mycena s.s.) driven by repeated elements and novel gene families across ecological guilds.</title>
        <authorList>
            <consortium name="Lawrence Berkeley National Laboratory"/>
            <person name="Harder C.B."/>
            <person name="Miyauchi S."/>
            <person name="Viragh M."/>
            <person name="Kuo A."/>
            <person name="Thoen E."/>
            <person name="Andreopoulos B."/>
            <person name="Lu D."/>
            <person name="Skrede I."/>
            <person name="Drula E."/>
            <person name="Henrissat B."/>
            <person name="Morin E."/>
            <person name="Kohler A."/>
            <person name="Barry K."/>
            <person name="LaButti K."/>
            <person name="Morin E."/>
            <person name="Salamov A."/>
            <person name="Lipzen A."/>
            <person name="Mereny Z."/>
            <person name="Hegedus B."/>
            <person name="Baldrian P."/>
            <person name="Stursova M."/>
            <person name="Weitz H."/>
            <person name="Taylor A."/>
            <person name="Grigoriev I.V."/>
            <person name="Nagy L.G."/>
            <person name="Martin F."/>
            <person name="Kauserud H."/>
        </authorList>
    </citation>
    <scope>NUCLEOTIDE SEQUENCE</scope>
    <source>
        <strain evidence="9">CBHHK173m</strain>
    </source>
</reference>
<dbReference type="AlphaFoldDB" id="A0AAD6XYI7"/>
<keyword evidence="2" id="KW-0813">Transport</keyword>
<comment type="caution">
    <text evidence="9">The sequence shown here is derived from an EMBL/GenBank/DDBJ whole genome shotgun (WGS) entry which is preliminary data.</text>
</comment>
<dbReference type="InterPro" id="IPR036259">
    <property type="entry name" value="MFS_trans_sf"/>
</dbReference>
<feature type="transmembrane region" description="Helical" evidence="7">
    <location>
        <begin position="128"/>
        <end position="149"/>
    </location>
</feature>
<dbReference type="InterPro" id="IPR011701">
    <property type="entry name" value="MFS"/>
</dbReference>
<dbReference type="PANTHER" id="PTHR23504:SF15">
    <property type="entry name" value="MAJOR FACILITATOR SUPERFAMILY (MFS) PROFILE DOMAIN-CONTAINING PROTEIN"/>
    <property type="match status" value="1"/>
</dbReference>
<proteinExistence type="predicted"/>
<dbReference type="CDD" id="cd17330">
    <property type="entry name" value="MFS_SLC46_TetA_like"/>
    <property type="match status" value="1"/>
</dbReference>
<feature type="transmembrane region" description="Helical" evidence="7">
    <location>
        <begin position="365"/>
        <end position="392"/>
    </location>
</feature>
<feature type="transmembrane region" description="Helical" evidence="7">
    <location>
        <begin position="436"/>
        <end position="457"/>
    </location>
</feature>
<evidence type="ECO:0000256" key="4">
    <source>
        <dbReference type="ARBA" id="ARBA00022989"/>
    </source>
</evidence>
<dbReference type="InterPro" id="IPR020846">
    <property type="entry name" value="MFS_dom"/>
</dbReference>
<evidence type="ECO:0000256" key="6">
    <source>
        <dbReference type="SAM" id="MobiDB-lite"/>
    </source>
</evidence>
<dbReference type="PANTHER" id="PTHR23504">
    <property type="entry name" value="MAJOR FACILITATOR SUPERFAMILY DOMAIN-CONTAINING PROTEIN 10"/>
    <property type="match status" value="1"/>
</dbReference>
<sequence>MSTEIPDETQPLLGEHGRRGDQAAKTTPLPKAQLTALCVSGLLDPVAFQQIFPYINEFIVALHVTDDPSQVGFYSGVAESASSVAQILTIVQWTKLSDAVGRRPVILWGALGLAVVSLLLGLCQNFFQILVVRVLGGVLAGNVSVYHIVLGEITDGTNAPLAYPLFGCMYPLGSTIGPLIGGFFPHMSLGISFLKAYPYFLPGFVCACLSLVGFVATYFFLEESHPRKRRRRDLVNVADTADTTIRELLAIPRIRVLALSSFILSFLYTGHTVGFVLLCYLPIEEGGLAFSTTEIGYSLTIGAAVLALYQIFLMPPLLRKYDTARIYTACMAVWPISYALIAVLNTIARLGLSAQTARSKIEYTIALWVAIVVIQIVSRVALLSLETSVLLVRSNAPRASALSAANGFNMLAMSLARCTSPSLVSALATVSIEKNILGGQLWVALMTLLSIVGFFVARHVQNPAGNMMLQRGS</sequence>
<evidence type="ECO:0000256" key="2">
    <source>
        <dbReference type="ARBA" id="ARBA00022448"/>
    </source>
</evidence>
<feature type="region of interest" description="Disordered" evidence="6">
    <location>
        <begin position="1"/>
        <end position="25"/>
    </location>
</feature>
<name>A0AAD6XYI7_9AGAR</name>
<feature type="transmembrane region" description="Helical" evidence="7">
    <location>
        <begin position="256"/>
        <end position="283"/>
    </location>
</feature>
<feature type="domain" description="Major facilitator superfamily (MFS) profile" evidence="8">
    <location>
        <begin position="33"/>
        <end position="461"/>
    </location>
</feature>
<dbReference type="GO" id="GO:0022857">
    <property type="term" value="F:transmembrane transporter activity"/>
    <property type="evidence" value="ECO:0007669"/>
    <property type="project" value="InterPro"/>
</dbReference>
<organism evidence="9 10">
    <name type="scientific">Mycena belliarum</name>
    <dbReference type="NCBI Taxonomy" id="1033014"/>
    <lineage>
        <taxon>Eukaryota</taxon>
        <taxon>Fungi</taxon>
        <taxon>Dikarya</taxon>
        <taxon>Basidiomycota</taxon>
        <taxon>Agaricomycotina</taxon>
        <taxon>Agaricomycetes</taxon>
        <taxon>Agaricomycetidae</taxon>
        <taxon>Agaricales</taxon>
        <taxon>Marasmiineae</taxon>
        <taxon>Mycenaceae</taxon>
        <taxon>Mycena</taxon>
    </lineage>
</organism>
<protein>
    <submittedName>
        <fullName evidence="9">Major facilitator superfamily domain-containing protein</fullName>
    </submittedName>
</protein>
<dbReference type="Gene3D" id="1.20.1250.20">
    <property type="entry name" value="MFS general substrate transporter like domains"/>
    <property type="match status" value="1"/>
</dbReference>
<feature type="transmembrane region" description="Helical" evidence="7">
    <location>
        <begin position="295"/>
        <end position="314"/>
    </location>
</feature>
<feature type="transmembrane region" description="Helical" evidence="7">
    <location>
        <begin position="196"/>
        <end position="221"/>
    </location>
</feature>
<dbReference type="EMBL" id="JARJCN010000004">
    <property type="protein sequence ID" value="KAJ7101542.1"/>
    <property type="molecule type" value="Genomic_DNA"/>
</dbReference>
<feature type="transmembrane region" description="Helical" evidence="7">
    <location>
        <begin position="105"/>
        <end position="122"/>
    </location>
</feature>
<keyword evidence="3 7" id="KW-0812">Transmembrane</keyword>
<keyword evidence="10" id="KW-1185">Reference proteome</keyword>
<keyword evidence="5 7" id="KW-0472">Membrane</keyword>
<evidence type="ECO:0000259" key="8">
    <source>
        <dbReference type="PROSITE" id="PS50850"/>
    </source>
</evidence>
<accession>A0AAD6XYI7</accession>
<evidence type="ECO:0000313" key="9">
    <source>
        <dbReference type="EMBL" id="KAJ7101542.1"/>
    </source>
</evidence>
<evidence type="ECO:0000256" key="5">
    <source>
        <dbReference type="ARBA" id="ARBA00023136"/>
    </source>
</evidence>
<dbReference type="PROSITE" id="PS50850">
    <property type="entry name" value="MFS"/>
    <property type="match status" value="1"/>
</dbReference>
<evidence type="ECO:0000256" key="3">
    <source>
        <dbReference type="ARBA" id="ARBA00022692"/>
    </source>
</evidence>
<evidence type="ECO:0000256" key="1">
    <source>
        <dbReference type="ARBA" id="ARBA00004141"/>
    </source>
</evidence>
<gene>
    <name evidence="9" type="ORF">B0H15DRAFT_414255</name>
</gene>
<dbReference type="Pfam" id="PF07690">
    <property type="entry name" value="MFS_1"/>
    <property type="match status" value="1"/>
</dbReference>
<evidence type="ECO:0000313" key="10">
    <source>
        <dbReference type="Proteomes" id="UP001222325"/>
    </source>
</evidence>
<dbReference type="SUPFAM" id="SSF103473">
    <property type="entry name" value="MFS general substrate transporter"/>
    <property type="match status" value="1"/>
</dbReference>
<keyword evidence="4 7" id="KW-1133">Transmembrane helix</keyword>
<feature type="transmembrane region" description="Helical" evidence="7">
    <location>
        <begin position="326"/>
        <end position="345"/>
    </location>
</feature>
<feature type="transmembrane region" description="Helical" evidence="7">
    <location>
        <begin position="161"/>
        <end position="184"/>
    </location>
</feature>